<dbReference type="OrthoDB" id="342730at2759"/>
<sequence length="495" mass="54918">MLKAVSQLLLTISLLTNVSHGLTITKSEKYAPSIFPSTAYHIEEDVENPEQLIVATFQSLGTLQYGGQLETFVGRGRAGYSEGQGSSALFNMTSSFYQINSTHIIVVDKRNHCLRWVNRLTNSTSLFAGKCTSSGFGDGQATEARFNEPNTIVSPYKNGTYYLTDSKNYAVRVLRVLEDHQSVVIETIIQNDHLLNNVKSLAVYLNNYMLVSAASHLLQVTGNTIMTLEEFDEDIEYLYSLSTENLLLVVDYEGIYQLNLLNLQGDTVWNPSLGGSCSGEKPHSVSLSTRRDQLYVGYQDCVEVLTLKEAIPQYTVPTEVTTKTSHPMPKTSPVLPGVRPIVEPDSTSKDPPDKIVFSFDGWTSYAVVALVVVVVLLITVLLAIVVRRRRRRAARNRIPRGRPPPPPPNIEIPVYEEAIPQHPVADLEDEESRSLVSSASQISPYAIGYRCTSSKPPQNIDDNITCSSEEINCFLSPNRVSQPCMEEAKNDFLTT</sequence>
<dbReference type="InterPro" id="IPR011041">
    <property type="entry name" value="Quinoprot_gluc/sorb_DH_b-prop"/>
</dbReference>
<gene>
    <name evidence="4" type="ORF">EB796_015633</name>
</gene>
<dbReference type="Proteomes" id="UP000593567">
    <property type="component" value="Unassembled WGS sequence"/>
</dbReference>
<evidence type="ECO:0000313" key="4">
    <source>
        <dbReference type="EMBL" id="KAF6026055.1"/>
    </source>
</evidence>
<feature type="transmembrane region" description="Helical" evidence="2">
    <location>
        <begin position="362"/>
        <end position="386"/>
    </location>
</feature>
<keyword evidence="2" id="KW-1133">Transmembrane helix</keyword>
<dbReference type="PANTHER" id="PTHR13833:SF71">
    <property type="entry name" value="NHL DOMAIN-CONTAINING PROTEIN"/>
    <property type="match status" value="1"/>
</dbReference>
<evidence type="ECO:0000256" key="3">
    <source>
        <dbReference type="SAM" id="SignalP"/>
    </source>
</evidence>
<evidence type="ECO:0000313" key="5">
    <source>
        <dbReference type="Proteomes" id="UP000593567"/>
    </source>
</evidence>
<accession>A0A7J7JIX8</accession>
<feature type="region of interest" description="Disordered" evidence="1">
    <location>
        <begin position="321"/>
        <end position="348"/>
    </location>
</feature>
<proteinExistence type="predicted"/>
<dbReference type="SUPFAM" id="SSF50952">
    <property type="entry name" value="Soluble quinoprotein glucose dehydrogenase"/>
    <property type="match status" value="1"/>
</dbReference>
<name>A0A7J7JIX8_BUGNE</name>
<keyword evidence="3" id="KW-0732">Signal</keyword>
<dbReference type="Gene3D" id="2.120.10.30">
    <property type="entry name" value="TolB, C-terminal domain"/>
    <property type="match status" value="1"/>
</dbReference>
<comment type="caution">
    <text evidence="4">The sequence shown here is derived from an EMBL/GenBank/DDBJ whole genome shotgun (WGS) entry which is preliminary data.</text>
</comment>
<keyword evidence="2" id="KW-0812">Transmembrane</keyword>
<evidence type="ECO:0000256" key="1">
    <source>
        <dbReference type="SAM" id="MobiDB-lite"/>
    </source>
</evidence>
<dbReference type="EMBL" id="VXIV02002359">
    <property type="protein sequence ID" value="KAF6026055.1"/>
    <property type="molecule type" value="Genomic_DNA"/>
</dbReference>
<feature type="chain" id="PRO_5029644327" evidence="3">
    <location>
        <begin position="22"/>
        <end position="495"/>
    </location>
</feature>
<dbReference type="AlphaFoldDB" id="A0A7J7JIX8"/>
<keyword evidence="2" id="KW-0472">Membrane</keyword>
<reference evidence="4" key="1">
    <citation type="submission" date="2020-06" db="EMBL/GenBank/DDBJ databases">
        <title>Draft genome of Bugula neritina, a colonial animal packing powerful symbionts and potential medicines.</title>
        <authorList>
            <person name="Rayko M."/>
        </authorList>
    </citation>
    <scope>NUCLEOTIDE SEQUENCE [LARGE SCALE GENOMIC DNA]</scope>
    <source>
        <strain evidence="4">Kwan_BN1</strain>
    </source>
</reference>
<dbReference type="PANTHER" id="PTHR13833">
    <property type="match status" value="1"/>
</dbReference>
<feature type="signal peptide" evidence="3">
    <location>
        <begin position="1"/>
        <end position="21"/>
    </location>
</feature>
<evidence type="ECO:0000256" key="2">
    <source>
        <dbReference type="SAM" id="Phobius"/>
    </source>
</evidence>
<keyword evidence="5" id="KW-1185">Reference proteome</keyword>
<dbReference type="InterPro" id="IPR011042">
    <property type="entry name" value="6-blade_b-propeller_TolB-like"/>
</dbReference>
<protein>
    <submittedName>
        <fullName evidence="4">Uncharacterized protein</fullName>
    </submittedName>
</protein>
<organism evidence="4 5">
    <name type="scientific">Bugula neritina</name>
    <name type="common">Brown bryozoan</name>
    <name type="synonym">Sertularia neritina</name>
    <dbReference type="NCBI Taxonomy" id="10212"/>
    <lineage>
        <taxon>Eukaryota</taxon>
        <taxon>Metazoa</taxon>
        <taxon>Spiralia</taxon>
        <taxon>Lophotrochozoa</taxon>
        <taxon>Bryozoa</taxon>
        <taxon>Gymnolaemata</taxon>
        <taxon>Cheilostomatida</taxon>
        <taxon>Flustrina</taxon>
        <taxon>Buguloidea</taxon>
        <taxon>Bugulidae</taxon>
        <taxon>Bugula</taxon>
    </lineage>
</organism>